<dbReference type="Proteomes" id="UP001057402">
    <property type="component" value="Chromosome 1"/>
</dbReference>
<evidence type="ECO:0000313" key="2">
    <source>
        <dbReference type="Proteomes" id="UP001057402"/>
    </source>
</evidence>
<dbReference type="EMBL" id="CM042880">
    <property type="protein sequence ID" value="KAI4388691.1"/>
    <property type="molecule type" value="Genomic_DNA"/>
</dbReference>
<comment type="caution">
    <text evidence="1">The sequence shown here is derived from an EMBL/GenBank/DDBJ whole genome shotgun (WGS) entry which is preliminary data.</text>
</comment>
<gene>
    <name evidence="1" type="ORF">MLD38_000997</name>
</gene>
<evidence type="ECO:0000313" key="1">
    <source>
        <dbReference type="EMBL" id="KAI4388691.1"/>
    </source>
</evidence>
<keyword evidence="2" id="KW-1185">Reference proteome</keyword>
<proteinExistence type="predicted"/>
<reference evidence="2" key="1">
    <citation type="journal article" date="2023" name="Front. Plant Sci.">
        <title>Chromosomal-level genome assembly of Melastoma candidum provides insights into trichome evolution.</title>
        <authorList>
            <person name="Zhong Y."/>
            <person name="Wu W."/>
            <person name="Sun C."/>
            <person name="Zou P."/>
            <person name="Liu Y."/>
            <person name="Dai S."/>
            <person name="Zhou R."/>
        </authorList>
    </citation>
    <scope>NUCLEOTIDE SEQUENCE [LARGE SCALE GENOMIC DNA]</scope>
</reference>
<sequence length="542" mass="60392">MMKTGAEETRPCPTPVPVPSGSVPDPAICGRLSVEEKRELVRQIAQRQPKDAPEILSGFRRQDLLEVICAEMGKERKYTGLTKSQMIEHLMKLVCGNERNGDSDCSPDGRFKRQRKTESPAQLISRSDTGPMGGDGFCGLSCHLKCALKDVRAGFLRNKLDGSFCCVSCRRNNSIMGAWKKQMCVAKEARRVDDMCLRIFLAKKILSGTVIYKELQKIVLSAAKLLKDEVGPVKVASSTMVRGLVNRLSCGSEVQKLCAAAVEAFDSLFSLHPNQVFRESAVCWINFEEFSPTSVVVALKYDDFLLENFIGCKIWHRHYAATQFADEPTFVSLKPQKRFKITGLQPSAKYLIKICVYGRCGVSGACEAKWVTLPLSVDSSKEGSSQHPKSDNTPTGQILLTAQPNDHSDIRVAAERHRMCYKDDAFTSFGRKSSSPATPCKSYEMQKVVKSNCRRLTGESDYEYSVRVIKGLEKEGYIEANFRVKFLTWFSLKATCHERRVVSVFVDTMADDPPSLAGQLAHTFMAEIYCDLALVSQHGFCT</sequence>
<accession>A0ACB9SDT2</accession>
<protein>
    <submittedName>
        <fullName evidence="1">Uncharacterized protein</fullName>
    </submittedName>
</protein>
<name>A0ACB9SDT2_9MYRT</name>
<organism evidence="1 2">
    <name type="scientific">Melastoma candidum</name>
    <dbReference type="NCBI Taxonomy" id="119954"/>
    <lineage>
        <taxon>Eukaryota</taxon>
        <taxon>Viridiplantae</taxon>
        <taxon>Streptophyta</taxon>
        <taxon>Embryophyta</taxon>
        <taxon>Tracheophyta</taxon>
        <taxon>Spermatophyta</taxon>
        <taxon>Magnoliopsida</taxon>
        <taxon>eudicotyledons</taxon>
        <taxon>Gunneridae</taxon>
        <taxon>Pentapetalae</taxon>
        <taxon>rosids</taxon>
        <taxon>malvids</taxon>
        <taxon>Myrtales</taxon>
        <taxon>Melastomataceae</taxon>
        <taxon>Melastomatoideae</taxon>
        <taxon>Melastomateae</taxon>
        <taxon>Melastoma</taxon>
    </lineage>
</organism>